<organism evidence="3 4">
    <name type="scientific">Mytilus coruscus</name>
    <name type="common">Sea mussel</name>
    <dbReference type="NCBI Taxonomy" id="42192"/>
    <lineage>
        <taxon>Eukaryota</taxon>
        <taxon>Metazoa</taxon>
        <taxon>Spiralia</taxon>
        <taxon>Lophotrochozoa</taxon>
        <taxon>Mollusca</taxon>
        <taxon>Bivalvia</taxon>
        <taxon>Autobranchia</taxon>
        <taxon>Pteriomorphia</taxon>
        <taxon>Mytilida</taxon>
        <taxon>Mytiloidea</taxon>
        <taxon>Mytilidae</taxon>
        <taxon>Mytilinae</taxon>
        <taxon>Mytilus</taxon>
    </lineage>
</organism>
<feature type="domain" description="VLIG-type G" evidence="2">
    <location>
        <begin position="870"/>
        <end position="1114"/>
    </location>
</feature>
<dbReference type="Gene3D" id="1.10.533.10">
    <property type="entry name" value="Death Domain, Fas"/>
    <property type="match status" value="1"/>
</dbReference>
<dbReference type="Pfam" id="PF25496">
    <property type="entry name" value="URGCP"/>
    <property type="match status" value="1"/>
</dbReference>
<keyword evidence="4" id="KW-1185">Reference proteome</keyword>
<dbReference type="GO" id="GO:0005525">
    <property type="term" value="F:GTP binding"/>
    <property type="evidence" value="ECO:0007669"/>
    <property type="project" value="InterPro"/>
</dbReference>
<comment type="similarity">
    <text evidence="1">Belongs to the TRAFAC class dynamin-like GTPase superfamily. Very large inducible GTPase (VLIG) family.</text>
</comment>
<dbReference type="InterPro" id="IPR052986">
    <property type="entry name" value="VLIG_GTPase"/>
</dbReference>
<dbReference type="EMBL" id="CACVKT020009189">
    <property type="protein sequence ID" value="CAC5420877.1"/>
    <property type="molecule type" value="Genomic_DNA"/>
</dbReference>
<dbReference type="InterPro" id="IPR030383">
    <property type="entry name" value="G_VLIG_dom"/>
</dbReference>
<dbReference type="OrthoDB" id="6141954at2759"/>
<dbReference type="PANTHER" id="PTHR14819:SF5">
    <property type="entry name" value="INTERFERON-INDUCED VERY LARGE GTPASE 1"/>
    <property type="match status" value="1"/>
</dbReference>
<dbReference type="CDD" id="cd01670">
    <property type="entry name" value="Death"/>
    <property type="match status" value="1"/>
</dbReference>
<protein>
    <recommendedName>
        <fullName evidence="2">VLIG-type G domain-containing protein</fullName>
    </recommendedName>
</protein>
<dbReference type="InterPro" id="IPR027417">
    <property type="entry name" value="P-loop_NTPase"/>
</dbReference>
<name>A0A6J8EKN1_MYTCO</name>
<dbReference type="PROSITE" id="PS51717">
    <property type="entry name" value="G_VLIG"/>
    <property type="match status" value="1"/>
</dbReference>
<accession>A0A6J8EKN1</accession>
<dbReference type="Proteomes" id="UP000507470">
    <property type="component" value="Unassembled WGS sequence"/>
</dbReference>
<proteinExistence type="inferred from homology"/>
<gene>
    <name evidence="3" type="ORF">MCOR_53058</name>
</gene>
<evidence type="ECO:0000259" key="2">
    <source>
        <dbReference type="PROSITE" id="PS51717"/>
    </source>
</evidence>
<dbReference type="SUPFAM" id="SSF52540">
    <property type="entry name" value="P-loop containing nucleoside triphosphate hydrolases"/>
    <property type="match status" value="1"/>
</dbReference>
<dbReference type="Pfam" id="PF25683">
    <property type="entry name" value="URGCP_GTPase"/>
    <property type="match status" value="1"/>
</dbReference>
<dbReference type="Gene3D" id="3.40.50.300">
    <property type="entry name" value="P-loop containing nucleotide triphosphate hydrolases"/>
    <property type="match status" value="1"/>
</dbReference>
<evidence type="ECO:0000313" key="4">
    <source>
        <dbReference type="Proteomes" id="UP000507470"/>
    </source>
</evidence>
<sequence>MASNMMSIDDREELTSDVDAISLDSEYYDALEEDEDSGILSDKEIWEISTQIGLDWFPIGITLGYKHCMMETLEDMYTKQPTRRNFCMIASWCKVVSNLQLKAKMQLASHFAKSNRKDIAEHIGVYYKNVHTPEAVYKQIQQITFDKSTGAQLRVCNHYSLEDMVVVVINQFKFDINVPEFRQMPRSMDQSIKELSGGPERRSLQWRKEEKNLTIVLSFEALTVKYMYCKVFIPDPNYTKDSSVFSFDSMEQALPTNRKPTLKNEFSRLLKDLSLTKFYPSKITLQDVRSIKSQDLPITERSIPWLMLSKIIMLNFKAREEDLSLFYERNAEEPVPEPYDSEDDLFEEDEVSPQINPMDMFYVTFLSCDMMLKQEIVSKLFACRLAVPILFRDINRKLVLTKWGLRKILLNKQIENKSLQMDALHCKTKRVSFIRIGQQTLSKSKLLNEIMCDQYHPTFFNRDCRLGASKRRVASGLVESSWFVSSGPGDEFGEHIMFMNLRGESIEYREEVAILCKLTNLLIVHTDILQLDSPNVREMLRTIHQNKIQVLYALESNDNPSVQPNKIYRDYRNHVAEFKSFIRFFDLKSVQQARSASDITKGLRKTIKEMISETQASSFEAKTNNLTISDENMSTVFTACYKKAVQVVRLIDNNPSFQKHDLLPLQGQLWQEYCTALKTLHRSKSNDEKPILKSQMQQSRLQQYRIYQDKMHPFVYVFLNHLQDLHKHNLEQMYCYLAWIKNFLDEKSRNILPQLISDYHESWVKMKTANEKKYPHEYERLKYLVAEQERKLVDASFGLEHLFREMGQIYEAVIKQSFFWKSKSVRQFPQIMSLLLQNGHVFEIMDGDTAMVPLIWVKAVFEQLKRDIGDKKLLAISVLGIQSSGKSTLLNAMFGLEFPVSAGRCTRGVFVQLVRVSKGILPFAYVLVIDTEGLRAPELADKKHSHDNELATFVLGLGNITIINIKGENTAEMEDVLQIAVHAFLRLKMANGKLKLQQTCIFVHQNVPAIDAKTAMTHSRQTMMDKLDKLTCEAASHEGLADITSFSQVIEVNLQTHMWYFSDLWFGDPPMAPVNLGYSGKVSDVKKHILYDIAQQKRMFLSITETMSRIEDLWNGILSDDFVFCFRNSLELKAYHSLESTFHYLIWKADKKIYEFFQSNVRVRIARCVDDNELENEATEVISILQKEMTEMQTLCNDQLNNFIESNSHREMMEQWRQSKSIQLGEHVTELIRKGIKDIQTTKTLRAAELMRTNKRKVHELELQEQAQALASQFKGQELSFQILIETFNSMWKKCFGPIEQDITHHIKSVQKEVEKILFELFAAERPLLQKELDTVSVQTQILKYNRKKKLKHSFSERTLSDGDISISKNANRGAVTDIQTCKQQATGIINVIFAKIDSYISNVRSVDIPFEKTLVTTVFMYLTDTINEHNKGIGELTNFKLTAALKVKMAVHIAKHITHVFNFMNDRYEKKHNIKAQMEDYRTLSWEQFRLSVEKKSDGIVMTNLLINTVQKLIEQEIEKRLPTEVEKTIIDECFSTKYSLMLSIMKTLAENDDFHDFYWYVTDAETYARDWITKFTNDKIFNKSSDKSTKYSRVISKLIEEYIVVIQDCLDFASNTTIKRSNQTNISFWTSTFEQTLGGQLPVPYDTFSFMRELLVYDCVFVSKHFKGQIKDLTKKLEQTFSQKSSRDVLWKGKNPYNSIFDKLWGCNERCPFCRETCQKTSKNHSEEQHTCVQHRPPGLKGVCKIETNSMSWEPCNYKVYSDHQFFCGVSDGKCQASGRCHTTGPQGAVHLYREYGKLIPDWEIEPSTLTNTSCYWMWFVYTYRKKLEKTYGYKVPEVINAWKSITKEQAIRSLKMRGTLSMDN</sequence>
<dbReference type="PANTHER" id="PTHR14819">
    <property type="entry name" value="GTP-BINDING"/>
    <property type="match status" value="1"/>
</dbReference>
<evidence type="ECO:0000256" key="1">
    <source>
        <dbReference type="ARBA" id="ARBA00006828"/>
    </source>
</evidence>
<evidence type="ECO:0000313" key="3">
    <source>
        <dbReference type="EMBL" id="CAC5420877.1"/>
    </source>
</evidence>
<dbReference type="InterPro" id="IPR057365">
    <property type="entry name" value="URGCP"/>
</dbReference>
<reference evidence="3 4" key="1">
    <citation type="submission" date="2020-06" db="EMBL/GenBank/DDBJ databases">
        <authorList>
            <person name="Li R."/>
            <person name="Bekaert M."/>
        </authorList>
    </citation>
    <scope>NUCLEOTIDE SEQUENCE [LARGE SCALE GENOMIC DNA]</scope>
    <source>
        <strain evidence="4">wild</strain>
    </source>
</reference>
<dbReference type="InterPro" id="IPR011029">
    <property type="entry name" value="DEATH-like_dom_sf"/>
</dbReference>